<comment type="caution">
    <text evidence="3">The sequence shown here is derived from an EMBL/GenBank/DDBJ whole genome shotgun (WGS) entry which is preliminary data.</text>
</comment>
<dbReference type="Proteomes" id="UP001151760">
    <property type="component" value="Unassembled WGS sequence"/>
</dbReference>
<keyword evidence="4" id="KW-1185">Reference proteome</keyword>
<sequence>MMMKNPPLEQTGGPKEVGQEGNPLLPVLQVKRQPRQQGQIRTIVSKSLQTRSLKRCPSMNKQKEVVQHLLIGFKYLRRTTFSDHAWNTSVPAIHETVQPWRSTKAQTEIRRDQNPEGRQFRWSATATTKARQFYAFATLRESARDVYSKRRIIAVTKVEIVEWHDYKHLDWITVRRDDDVLYQVQGRRTFTE</sequence>
<reference evidence="3" key="1">
    <citation type="journal article" date="2022" name="Int. J. Mol. Sci.">
        <title>Draft Genome of Tanacetum Coccineum: Genomic Comparison of Closely Related Tanacetum-Family Plants.</title>
        <authorList>
            <person name="Yamashiro T."/>
            <person name="Shiraishi A."/>
            <person name="Nakayama K."/>
            <person name="Satake H."/>
        </authorList>
    </citation>
    <scope>NUCLEOTIDE SEQUENCE</scope>
</reference>
<dbReference type="EMBL" id="BQNB010019517">
    <property type="protein sequence ID" value="GJT86137.1"/>
    <property type="molecule type" value="Genomic_DNA"/>
</dbReference>
<proteinExistence type="predicted"/>
<evidence type="ECO:0000313" key="3">
    <source>
        <dbReference type="EMBL" id="GJT86137.1"/>
    </source>
</evidence>
<evidence type="ECO:0000256" key="1">
    <source>
        <dbReference type="SAM" id="MobiDB-lite"/>
    </source>
</evidence>
<protein>
    <submittedName>
        <fullName evidence="3">Uncharacterized protein</fullName>
    </submittedName>
</protein>
<accession>A0ABQ5HFZ5</accession>
<feature type="region of interest" description="Disordered" evidence="1">
    <location>
        <begin position="1"/>
        <end position="21"/>
    </location>
</feature>
<organism evidence="3 4">
    <name type="scientific">Tanacetum coccineum</name>
    <dbReference type="NCBI Taxonomy" id="301880"/>
    <lineage>
        <taxon>Eukaryota</taxon>
        <taxon>Viridiplantae</taxon>
        <taxon>Streptophyta</taxon>
        <taxon>Embryophyta</taxon>
        <taxon>Tracheophyta</taxon>
        <taxon>Spermatophyta</taxon>
        <taxon>Magnoliopsida</taxon>
        <taxon>eudicotyledons</taxon>
        <taxon>Gunneridae</taxon>
        <taxon>Pentapetalae</taxon>
        <taxon>asterids</taxon>
        <taxon>campanulids</taxon>
        <taxon>Asterales</taxon>
        <taxon>Asteraceae</taxon>
        <taxon>Asteroideae</taxon>
        <taxon>Anthemideae</taxon>
        <taxon>Anthemidinae</taxon>
        <taxon>Tanacetum</taxon>
    </lineage>
</organism>
<reference evidence="3" key="2">
    <citation type="submission" date="2022-01" db="EMBL/GenBank/DDBJ databases">
        <authorList>
            <person name="Yamashiro T."/>
            <person name="Shiraishi A."/>
            <person name="Satake H."/>
            <person name="Nakayama K."/>
        </authorList>
    </citation>
    <scope>NUCLEOTIDE SEQUENCE</scope>
</reference>
<dbReference type="EMBL" id="BQNB010013023">
    <property type="protein sequence ID" value="GJT10886.1"/>
    <property type="molecule type" value="Genomic_DNA"/>
</dbReference>
<gene>
    <name evidence="2" type="ORF">Tco_0857928</name>
    <name evidence="3" type="ORF">Tco_1067854</name>
</gene>
<name>A0ABQ5HFZ5_9ASTR</name>
<evidence type="ECO:0000313" key="2">
    <source>
        <dbReference type="EMBL" id="GJT10886.1"/>
    </source>
</evidence>
<evidence type="ECO:0000313" key="4">
    <source>
        <dbReference type="Proteomes" id="UP001151760"/>
    </source>
</evidence>